<dbReference type="PANTHER" id="PTHR30015:SF7">
    <property type="entry name" value="TYPE IV METHYL-DIRECTED RESTRICTION ENZYME ECOKMRR"/>
    <property type="match status" value="1"/>
</dbReference>
<keyword evidence="3" id="KW-0540">Nuclease</keyword>
<dbReference type="SUPFAM" id="SSF52980">
    <property type="entry name" value="Restriction endonuclease-like"/>
    <property type="match status" value="1"/>
</dbReference>
<keyword evidence="1" id="KW-0472">Membrane</keyword>
<dbReference type="InterPro" id="IPR052906">
    <property type="entry name" value="Type_IV_Methyl-Rstrct_Enzyme"/>
</dbReference>
<proteinExistence type="predicted"/>
<dbReference type="InterPro" id="IPR007560">
    <property type="entry name" value="Restrct_endonuc_IV_Mrr"/>
</dbReference>
<dbReference type="InterPro" id="IPR011335">
    <property type="entry name" value="Restrct_endonuc-II-like"/>
</dbReference>
<name>A0A2X3DIE4_KLEPN</name>
<feature type="domain" description="Restriction endonuclease type IV Mrr" evidence="2">
    <location>
        <begin position="72"/>
        <end position="182"/>
    </location>
</feature>
<dbReference type="Proteomes" id="UP000250675">
    <property type="component" value="Unassembled WGS sequence"/>
</dbReference>
<dbReference type="Pfam" id="PF04471">
    <property type="entry name" value="Mrr_cat"/>
    <property type="match status" value="1"/>
</dbReference>
<dbReference type="InterPro" id="IPR011856">
    <property type="entry name" value="tRNA_endonuc-like_dom_sf"/>
</dbReference>
<protein>
    <submittedName>
        <fullName evidence="3">Restriction endonuclease</fullName>
    </submittedName>
</protein>
<accession>A0A2X3DIE4</accession>
<keyword evidence="3" id="KW-0255">Endonuclease</keyword>
<evidence type="ECO:0000259" key="2">
    <source>
        <dbReference type="Pfam" id="PF04471"/>
    </source>
</evidence>
<feature type="transmembrane region" description="Helical" evidence="1">
    <location>
        <begin position="210"/>
        <end position="243"/>
    </location>
</feature>
<feature type="transmembrane region" description="Helical" evidence="1">
    <location>
        <begin position="12"/>
        <end position="34"/>
    </location>
</feature>
<gene>
    <name evidence="3" type="ORF">NCTC9645_01705</name>
</gene>
<dbReference type="EMBL" id="UASO01000004">
    <property type="protein sequence ID" value="SQC20655.1"/>
    <property type="molecule type" value="Genomic_DNA"/>
</dbReference>
<dbReference type="GO" id="GO:0015666">
    <property type="term" value="F:restriction endodeoxyribonuclease activity"/>
    <property type="evidence" value="ECO:0007669"/>
    <property type="project" value="TreeGrafter"/>
</dbReference>
<keyword evidence="1" id="KW-0812">Transmembrane</keyword>
<dbReference type="GO" id="GO:0003677">
    <property type="term" value="F:DNA binding"/>
    <property type="evidence" value="ECO:0007669"/>
    <property type="project" value="InterPro"/>
</dbReference>
<dbReference type="Gene3D" id="3.40.1350.10">
    <property type="match status" value="1"/>
</dbReference>
<evidence type="ECO:0000313" key="3">
    <source>
        <dbReference type="EMBL" id="SQC20655.1"/>
    </source>
</evidence>
<dbReference type="GO" id="GO:0009307">
    <property type="term" value="P:DNA restriction-modification system"/>
    <property type="evidence" value="ECO:0007669"/>
    <property type="project" value="InterPro"/>
</dbReference>
<reference evidence="3 4" key="1">
    <citation type="submission" date="2018-06" db="EMBL/GenBank/DDBJ databases">
        <authorList>
            <consortium name="Pathogen Informatics"/>
            <person name="Doyle S."/>
        </authorList>
    </citation>
    <scope>NUCLEOTIDE SEQUENCE [LARGE SCALE GENOMIC DNA]</scope>
    <source>
        <strain evidence="3 4">NCTC9645</strain>
    </source>
</reference>
<organism evidence="3 4">
    <name type="scientific">Klebsiella pneumoniae</name>
    <dbReference type="NCBI Taxonomy" id="573"/>
    <lineage>
        <taxon>Bacteria</taxon>
        <taxon>Pseudomonadati</taxon>
        <taxon>Pseudomonadota</taxon>
        <taxon>Gammaproteobacteria</taxon>
        <taxon>Enterobacterales</taxon>
        <taxon>Enterobacteriaceae</taxon>
        <taxon>Klebsiella/Raoultella group</taxon>
        <taxon>Klebsiella</taxon>
        <taxon>Klebsiella pneumoniae complex</taxon>
    </lineage>
</organism>
<feature type="transmembrane region" description="Helical" evidence="1">
    <location>
        <begin position="312"/>
        <end position="334"/>
    </location>
</feature>
<dbReference type="PANTHER" id="PTHR30015">
    <property type="entry name" value="MRR RESTRICTION SYSTEM PROTEIN"/>
    <property type="match status" value="1"/>
</dbReference>
<keyword evidence="1" id="KW-1133">Transmembrane helix</keyword>
<dbReference type="AlphaFoldDB" id="A0A2X3DIE4"/>
<sequence>MMSPQHVGAALIASPLLAVLLIGLFIVVMATLNLRGRESASARRHRRYRATAARVLQRLPQLGGDGQRLMYLRKINPYVFEELLLLAFERQGYAVIRNRAYSGDGGLDGQVIIGDQKYLIQAKRYGRTITQSHIRSFGALLRHRHCQGFFIHTGRTGKLSRALLQNHPHVHLISGQKLLALLAGNAQWLSFLPENTVIKRSTPMSNRSNYVVVITSLLSTVLRLLLVWPGVVMAIFGLIFFIATLCDNGAQKAASRMADTAQEYRAAPAGMVMVRLCPHVDAPEWAGVPVLERDCKPHPKMFADVASQDRRIILWIGSVLIVLGMLVELFYLLYCRRQMALNAVYGSINARGEYRAVTYLGEANADERRRSSEGKGDCHER</sequence>
<keyword evidence="3" id="KW-0378">Hydrolase</keyword>
<evidence type="ECO:0000313" key="4">
    <source>
        <dbReference type="Proteomes" id="UP000250675"/>
    </source>
</evidence>
<evidence type="ECO:0000256" key="1">
    <source>
        <dbReference type="SAM" id="Phobius"/>
    </source>
</evidence>